<reference evidence="1" key="1">
    <citation type="journal article" date="2015" name="Nature">
        <title>Complex archaea that bridge the gap between prokaryotes and eukaryotes.</title>
        <authorList>
            <person name="Spang A."/>
            <person name="Saw J.H."/>
            <person name="Jorgensen S.L."/>
            <person name="Zaremba-Niedzwiedzka K."/>
            <person name="Martijn J."/>
            <person name="Lind A.E."/>
            <person name="van Eijk R."/>
            <person name="Schleper C."/>
            <person name="Guy L."/>
            <person name="Ettema T.J."/>
        </authorList>
    </citation>
    <scope>NUCLEOTIDE SEQUENCE</scope>
</reference>
<accession>A0A0F9I6B9</accession>
<dbReference type="AlphaFoldDB" id="A0A0F9I6B9"/>
<name>A0A0F9I6B9_9ZZZZ</name>
<dbReference type="SUPFAM" id="SSF56784">
    <property type="entry name" value="HAD-like"/>
    <property type="match status" value="1"/>
</dbReference>
<dbReference type="InterPro" id="IPR036412">
    <property type="entry name" value="HAD-like_sf"/>
</dbReference>
<protein>
    <submittedName>
        <fullName evidence="1">Uncharacterized protein</fullName>
    </submittedName>
</protein>
<organism evidence="1">
    <name type="scientific">marine sediment metagenome</name>
    <dbReference type="NCBI Taxonomy" id="412755"/>
    <lineage>
        <taxon>unclassified sequences</taxon>
        <taxon>metagenomes</taxon>
        <taxon>ecological metagenomes</taxon>
    </lineage>
</organism>
<dbReference type="EMBL" id="LAZR01013188">
    <property type="protein sequence ID" value="KKM23161.1"/>
    <property type="molecule type" value="Genomic_DNA"/>
</dbReference>
<gene>
    <name evidence="1" type="ORF">LCGC14_1618070</name>
</gene>
<sequence length="99" mass="11666">MSNRKTILVDLDNVVYDWVQSMADWLRTNNAVHPSRYLVDEYRSWEVWEDWGIPKGEFMRWWRLGIETGVIYAQGKLIPGAQNALWALSDAEWDIHIAT</sequence>
<feature type="non-terminal residue" evidence="1">
    <location>
        <position position="99"/>
    </location>
</feature>
<evidence type="ECO:0000313" key="1">
    <source>
        <dbReference type="EMBL" id="KKM23161.1"/>
    </source>
</evidence>
<comment type="caution">
    <text evidence="1">The sequence shown here is derived from an EMBL/GenBank/DDBJ whole genome shotgun (WGS) entry which is preliminary data.</text>
</comment>
<proteinExistence type="predicted"/>